<proteinExistence type="predicted"/>
<evidence type="ECO:0000313" key="1">
    <source>
        <dbReference type="EnsemblProtists" id="HpaP804139"/>
    </source>
</evidence>
<protein>
    <submittedName>
        <fullName evidence="1">Uncharacterized protein</fullName>
    </submittedName>
</protein>
<dbReference type="AlphaFoldDB" id="M4BCX3"/>
<name>M4BCX3_HYAAE</name>
<keyword evidence="2" id="KW-1185">Reference proteome</keyword>
<evidence type="ECO:0000313" key="2">
    <source>
        <dbReference type="Proteomes" id="UP000011713"/>
    </source>
</evidence>
<organism evidence="1 2">
    <name type="scientific">Hyaloperonospora arabidopsidis (strain Emoy2)</name>
    <name type="common">Downy mildew agent</name>
    <name type="synonym">Peronospora arabidopsidis</name>
    <dbReference type="NCBI Taxonomy" id="559515"/>
    <lineage>
        <taxon>Eukaryota</taxon>
        <taxon>Sar</taxon>
        <taxon>Stramenopiles</taxon>
        <taxon>Oomycota</taxon>
        <taxon>Peronosporomycetes</taxon>
        <taxon>Peronosporales</taxon>
        <taxon>Peronosporaceae</taxon>
        <taxon>Hyaloperonospora</taxon>
    </lineage>
</organism>
<sequence>MPRVYNFKFLLYVTTLVSRSCHFVRGRHVEIRVAPYVRQVHLRYYLRGVHGYALRYFCTSQTANRETVERLYMYMT</sequence>
<accession>M4BCX3</accession>
<dbReference type="VEuPathDB" id="FungiDB:HpaG804139"/>
<dbReference type="Proteomes" id="UP000011713">
    <property type="component" value="Unassembled WGS sequence"/>
</dbReference>
<reference evidence="2" key="1">
    <citation type="journal article" date="2010" name="Science">
        <title>Signatures of adaptation to obligate biotrophy in the Hyaloperonospora arabidopsidis genome.</title>
        <authorList>
            <person name="Baxter L."/>
            <person name="Tripathy S."/>
            <person name="Ishaque N."/>
            <person name="Boot N."/>
            <person name="Cabral A."/>
            <person name="Kemen E."/>
            <person name="Thines M."/>
            <person name="Ah-Fong A."/>
            <person name="Anderson R."/>
            <person name="Badejoko W."/>
            <person name="Bittner-Eddy P."/>
            <person name="Boore J.L."/>
            <person name="Chibucos M.C."/>
            <person name="Coates M."/>
            <person name="Dehal P."/>
            <person name="Delehaunty K."/>
            <person name="Dong S."/>
            <person name="Downton P."/>
            <person name="Dumas B."/>
            <person name="Fabro G."/>
            <person name="Fronick C."/>
            <person name="Fuerstenberg S.I."/>
            <person name="Fulton L."/>
            <person name="Gaulin E."/>
            <person name="Govers F."/>
            <person name="Hughes L."/>
            <person name="Humphray S."/>
            <person name="Jiang R.H."/>
            <person name="Judelson H."/>
            <person name="Kamoun S."/>
            <person name="Kyung K."/>
            <person name="Meijer H."/>
            <person name="Minx P."/>
            <person name="Morris P."/>
            <person name="Nelson J."/>
            <person name="Phuntumart V."/>
            <person name="Qutob D."/>
            <person name="Rehmany A."/>
            <person name="Rougon-Cardoso A."/>
            <person name="Ryden P."/>
            <person name="Torto-Alalibo T."/>
            <person name="Studholme D."/>
            <person name="Wang Y."/>
            <person name="Win J."/>
            <person name="Wood J."/>
            <person name="Clifton S.W."/>
            <person name="Rogers J."/>
            <person name="Van den Ackerveken G."/>
            <person name="Jones J.D."/>
            <person name="McDowell J.M."/>
            <person name="Beynon J."/>
            <person name="Tyler B.M."/>
        </authorList>
    </citation>
    <scope>NUCLEOTIDE SEQUENCE [LARGE SCALE GENOMIC DNA]</scope>
    <source>
        <strain evidence="2">Emoy2</strain>
    </source>
</reference>
<dbReference type="HOGENOM" id="CLU_2659821_0_0_1"/>
<dbReference type="EnsemblProtists" id="HpaT804139">
    <property type="protein sequence ID" value="HpaP804139"/>
    <property type="gene ID" value="HpaG804139"/>
</dbReference>
<dbReference type="InParanoid" id="M4BCX3"/>
<dbReference type="EMBL" id="JH598146">
    <property type="status" value="NOT_ANNOTATED_CDS"/>
    <property type="molecule type" value="Genomic_DNA"/>
</dbReference>
<reference evidence="1" key="2">
    <citation type="submission" date="2015-06" db="UniProtKB">
        <authorList>
            <consortium name="EnsemblProtists"/>
        </authorList>
    </citation>
    <scope>IDENTIFICATION</scope>
    <source>
        <strain evidence="1">Emoy2</strain>
    </source>
</reference>